<dbReference type="Proteomes" id="UP000295832">
    <property type="component" value="Unassembled WGS sequence"/>
</dbReference>
<accession>A0A4R8GT02</accession>
<keyword evidence="2" id="KW-1185">Reference proteome</keyword>
<sequence>MKPPKALLSSNKHELRKFLARLHKWAEQQGIYIRQGKLGPRLRGFVYCSGYGNYLIMIEQNITLELQKEVLLHEIEHILYDMPESSYTIGLDMQRSKIEQKADSFAFSLLATIR</sequence>
<protein>
    <recommendedName>
        <fullName evidence="3">IrrE N-terminal-like domain-containing protein</fullName>
    </recommendedName>
</protein>
<proteinExistence type="predicted"/>
<reference evidence="1 2" key="1">
    <citation type="submission" date="2019-03" db="EMBL/GenBank/DDBJ databases">
        <title>Subsurface microbial communities from deep shales in Ohio and West Virginia, USA.</title>
        <authorList>
            <person name="Wrighton K."/>
        </authorList>
    </citation>
    <scope>NUCLEOTIDE SEQUENCE [LARGE SCALE GENOMIC DNA]</scope>
    <source>
        <strain evidence="1 2">MSL 6dP</strain>
    </source>
</reference>
<evidence type="ECO:0008006" key="3">
    <source>
        <dbReference type="Google" id="ProtNLM"/>
    </source>
</evidence>
<organism evidence="1 2">
    <name type="scientific">Orenia marismortui</name>
    <dbReference type="NCBI Taxonomy" id="46469"/>
    <lineage>
        <taxon>Bacteria</taxon>
        <taxon>Bacillati</taxon>
        <taxon>Bacillota</taxon>
        <taxon>Clostridia</taxon>
        <taxon>Halanaerobiales</taxon>
        <taxon>Halobacteroidaceae</taxon>
        <taxon>Orenia</taxon>
    </lineage>
</organism>
<dbReference type="AlphaFoldDB" id="A0A4R8GT02"/>
<evidence type="ECO:0000313" key="1">
    <source>
        <dbReference type="EMBL" id="TDX49139.1"/>
    </source>
</evidence>
<name>A0A4R8GT02_9FIRM</name>
<comment type="caution">
    <text evidence="1">The sequence shown here is derived from an EMBL/GenBank/DDBJ whole genome shotgun (WGS) entry which is preliminary data.</text>
</comment>
<dbReference type="Gene3D" id="1.10.10.2910">
    <property type="match status" value="1"/>
</dbReference>
<evidence type="ECO:0000313" key="2">
    <source>
        <dbReference type="Proteomes" id="UP000295832"/>
    </source>
</evidence>
<dbReference type="EMBL" id="SOEG01000020">
    <property type="protein sequence ID" value="TDX49139.1"/>
    <property type="molecule type" value="Genomic_DNA"/>
</dbReference>
<dbReference type="RefSeq" id="WP_134117496.1">
    <property type="nucleotide sequence ID" value="NZ_SOEG01000020.1"/>
</dbReference>
<gene>
    <name evidence="1" type="ORF">C7959_12033</name>
</gene>